<proteinExistence type="predicted"/>
<protein>
    <submittedName>
        <fullName evidence="1">Uncharacterized LOC107737102</fullName>
    </submittedName>
</protein>
<dbReference type="GeneID" id="107737102"/>
<reference evidence="1" key="2">
    <citation type="submission" date="2025-09" db="UniProtKB">
        <authorList>
            <consortium name="Ensembl"/>
        </authorList>
    </citation>
    <scope>IDENTIFICATION</scope>
</reference>
<gene>
    <name evidence="1" type="primary">LOC107737102</name>
</gene>
<dbReference type="Ensembl" id="ENSSRHT00000002833.1">
    <property type="protein sequence ID" value="ENSSRHP00000002726.1"/>
    <property type="gene ID" value="ENSSRHG00000001906.1"/>
</dbReference>
<dbReference type="OrthoDB" id="8913316at2759"/>
<reference evidence="1" key="1">
    <citation type="submission" date="2025-08" db="UniProtKB">
        <authorList>
            <consortium name="Ensembl"/>
        </authorList>
    </citation>
    <scope>IDENTIFICATION</scope>
</reference>
<dbReference type="KEGG" id="srx:107737102"/>
<dbReference type="InterPro" id="IPR053358">
    <property type="entry name" value="Diff-assoc_signaling"/>
</dbReference>
<organism evidence="1 2">
    <name type="scientific">Sinocyclocheilus rhinocerous</name>
    <dbReference type="NCBI Taxonomy" id="307959"/>
    <lineage>
        <taxon>Eukaryota</taxon>
        <taxon>Metazoa</taxon>
        <taxon>Chordata</taxon>
        <taxon>Craniata</taxon>
        <taxon>Vertebrata</taxon>
        <taxon>Euteleostomi</taxon>
        <taxon>Actinopterygii</taxon>
        <taxon>Neopterygii</taxon>
        <taxon>Teleostei</taxon>
        <taxon>Ostariophysi</taxon>
        <taxon>Cypriniformes</taxon>
        <taxon>Cyprinidae</taxon>
        <taxon>Cyprininae</taxon>
        <taxon>Sinocyclocheilus</taxon>
    </lineage>
</organism>
<accession>A0A673FTH2</accession>
<dbReference type="PANTHER" id="PTHR34261:SF1">
    <property type="entry name" value="TUBULIN POLYMERIZATION-PROMOTING PROTEIN"/>
    <property type="match status" value="1"/>
</dbReference>
<keyword evidence="2" id="KW-1185">Reference proteome</keyword>
<evidence type="ECO:0000313" key="1">
    <source>
        <dbReference type="Ensembl" id="ENSSRHP00000002726.1"/>
    </source>
</evidence>
<name>A0A673FTH2_9TELE</name>
<dbReference type="PANTHER" id="PTHR34261">
    <property type="entry name" value="APC REGULATOR OF WNT-SIGNALING PATHWAY-RELATED"/>
    <property type="match status" value="1"/>
</dbReference>
<evidence type="ECO:0000313" key="2">
    <source>
        <dbReference type="Proteomes" id="UP000472270"/>
    </source>
</evidence>
<dbReference type="RefSeq" id="XP_016404049.1">
    <property type="nucleotide sequence ID" value="XM_016548563.1"/>
</dbReference>
<dbReference type="Proteomes" id="UP000472270">
    <property type="component" value="Unassembled WGS sequence"/>
</dbReference>
<sequence length="260" mass="30609">MITHPIERLHLRKQDYYWCNTAQGWDYCSPSENRDYKNKQCREDSPCGKQGEKYNWCWLKEGSWGYCGLVEPKMFLHRSKYHYVCIDECQYYESGDYYWCHTAKGWDYCSPVVDVTYKGKSCRSDDSCGSHDYSYNWCWTSESEYDYCGPIESGECTYIPSKHRNKRAPDKKIVICREKDETSGKEIIFTAEEAPEDIAKSKQLEKDLENVISCWKNNYLVGQARSKLANSGNLRHAFEYVALEYYICLTESILHICFSE</sequence>
<dbReference type="AlphaFoldDB" id="A0A673FTH2"/>